<organism evidence="1 2">
    <name type="scientific">Citrus clementina</name>
    <name type="common">Clementine</name>
    <name type="synonym">Citrus deliciosa x Citrus sinensis</name>
    <dbReference type="NCBI Taxonomy" id="85681"/>
    <lineage>
        <taxon>Eukaryota</taxon>
        <taxon>Viridiplantae</taxon>
        <taxon>Streptophyta</taxon>
        <taxon>Embryophyta</taxon>
        <taxon>Tracheophyta</taxon>
        <taxon>Spermatophyta</taxon>
        <taxon>Magnoliopsida</taxon>
        <taxon>eudicotyledons</taxon>
        <taxon>Gunneridae</taxon>
        <taxon>Pentapetalae</taxon>
        <taxon>rosids</taxon>
        <taxon>malvids</taxon>
        <taxon>Sapindales</taxon>
        <taxon>Rutaceae</taxon>
        <taxon>Aurantioideae</taxon>
        <taxon>Citrus</taxon>
    </lineage>
</organism>
<dbReference type="InParanoid" id="V4SKL1"/>
<evidence type="ECO:0000313" key="1">
    <source>
        <dbReference type="EMBL" id="ESR48273.1"/>
    </source>
</evidence>
<sequence>MCAKYWNDLRLLARFTFLKCYGNVGKFIPLRVLSPESRQKSNNSNFNFFVEELNTECYDAVSLCTPEPKNMPSRSDQYELI</sequence>
<dbReference type="EMBL" id="KI536799">
    <property type="protein sequence ID" value="ESR48273.1"/>
    <property type="molecule type" value="Genomic_DNA"/>
</dbReference>
<keyword evidence="2" id="KW-1185">Reference proteome</keyword>
<dbReference type="Proteomes" id="UP000030687">
    <property type="component" value="Unassembled WGS sequence"/>
</dbReference>
<dbReference type="AlphaFoldDB" id="V4SKL1"/>
<evidence type="ECO:0000313" key="2">
    <source>
        <dbReference type="Proteomes" id="UP000030687"/>
    </source>
</evidence>
<reference evidence="1 2" key="1">
    <citation type="submission" date="2013-10" db="EMBL/GenBank/DDBJ databases">
        <authorList>
            <consortium name="International Citrus Genome Consortium"/>
            <person name="Jenkins J."/>
            <person name="Schmutz J."/>
            <person name="Prochnik S."/>
            <person name="Rokhsar D."/>
            <person name="Gmitter F."/>
            <person name="Ollitrault P."/>
            <person name="Machado M."/>
            <person name="Talon M."/>
            <person name="Wincker P."/>
            <person name="Jaillon O."/>
            <person name="Morgante M."/>
        </authorList>
    </citation>
    <scope>NUCLEOTIDE SEQUENCE</scope>
    <source>
        <strain evidence="2">cv. Clemenules</strain>
    </source>
</reference>
<name>V4SKL1_CITCL</name>
<gene>
    <name evidence="1" type="ORF">CICLE_v10003013mg</name>
</gene>
<proteinExistence type="predicted"/>
<dbReference type="Gramene" id="ESR48273">
    <property type="protein sequence ID" value="ESR48273"/>
    <property type="gene ID" value="CICLE_v10003013mg"/>
</dbReference>
<dbReference type="KEGG" id="cic:CICLE_v10003013mg"/>
<protein>
    <submittedName>
        <fullName evidence="1">Uncharacterized protein</fullName>
    </submittedName>
</protein>
<accession>V4SKL1</accession>